<dbReference type="PANTHER" id="PTHR36805:SF7">
    <property type="entry name" value="AGENET DOMAIN-CONTAINING PROTEIN"/>
    <property type="match status" value="1"/>
</dbReference>
<comment type="caution">
    <text evidence="3">The sequence shown here is derived from an EMBL/GenBank/DDBJ whole genome shotgun (WGS) entry which is preliminary data.</text>
</comment>
<feature type="region of interest" description="Disordered" evidence="1">
    <location>
        <begin position="267"/>
        <end position="342"/>
    </location>
</feature>
<dbReference type="PANTHER" id="PTHR36805">
    <property type="entry name" value="AGENET DOMAIN-CONTAINING PROTEIN"/>
    <property type="match status" value="1"/>
</dbReference>
<reference evidence="3" key="1">
    <citation type="journal article" date="2023" name="bioRxiv">
        <title>Improved chromosome-level genome assembly for marigold (Tagetes erecta).</title>
        <authorList>
            <person name="Jiang F."/>
            <person name="Yuan L."/>
            <person name="Wang S."/>
            <person name="Wang H."/>
            <person name="Xu D."/>
            <person name="Wang A."/>
            <person name="Fan W."/>
        </authorList>
    </citation>
    <scope>NUCLEOTIDE SEQUENCE</scope>
    <source>
        <strain evidence="3">WSJ</strain>
        <tissue evidence="3">Leaf</tissue>
    </source>
</reference>
<evidence type="ECO:0000256" key="1">
    <source>
        <dbReference type="SAM" id="MobiDB-lite"/>
    </source>
</evidence>
<protein>
    <recommendedName>
        <fullName evidence="2">Agenet domain-containing protein</fullName>
    </recommendedName>
</protein>
<dbReference type="EMBL" id="JAUHHV010000011">
    <property type="protein sequence ID" value="KAK1407555.1"/>
    <property type="molecule type" value="Genomic_DNA"/>
</dbReference>
<name>A0AAD8JN29_TARER</name>
<dbReference type="AlphaFoldDB" id="A0AAD8JN29"/>
<proteinExistence type="predicted"/>
<evidence type="ECO:0000313" key="3">
    <source>
        <dbReference type="EMBL" id="KAK1407555.1"/>
    </source>
</evidence>
<dbReference type="InterPro" id="IPR008395">
    <property type="entry name" value="Agenet-like_dom"/>
</dbReference>
<evidence type="ECO:0000259" key="2">
    <source>
        <dbReference type="SMART" id="SM00743"/>
    </source>
</evidence>
<accession>A0AAD8JN29</accession>
<evidence type="ECO:0000313" key="4">
    <source>
        <dbReference type="Proteomes" id="UP001229421"/>
    </source>
</evidence>
<feature type="compositionally biased region" description="Basic and acidic residues" evidence="1">
    <location>
        <begin position="329"/>
        <end position="342"/>
    </location>
</feature>
<gene>
    <name evidence="3" type="ORF">QVD17_39174</name>
</gene>
<feature type="domain" description="Agenet" evidence="2">
    <location>
        <begin position="114"/>
        <end position="179"/>
    </location>
</feature>
<feature type="compositionally biased region" description="Low complexity" evidence="1">
    <location>
        <begin position="304"/>
        <end position="318"/>
    </location>
</feature>
<keyword evidence="4" id="KW-1185">Reference proteome</keyword>
<sequence length="422" mass="46111">MGYEPIEASTMEKPDDFIFKVGELAEVKSFEKGYRGAWFRCEIKDIQLKQNKIYLKCYDFELEELSWEKIYDVPPNGRKSESQLMLRPQYPIIYSKSEMPPVHLISQPCVVTDGIWKVGDLVDWYKDSSYWSAMVVKVLKNNRVQIELPMPPLGEGKKGKKGKHEAFSKDLRPSLDWSITKGWTLRIVGNQTTCHTQLFFPTKQGVDFGIKHAEAEISAARGSPPRGSSAGGSPLTGMDLEAEHAAAAGVLQLTGMTLGVEHAAVGSPTRVSVAGRPPPRGSAAVSSPLRGSAAGSTPSGEAVAGASPPRGSAAGGSPVNASSTTRISAEGDRECQQTEKDVKTDCGVVESSESISSSHVKKRKAANDEVRNVIKRDLNIMHENTLDAAILDLEELINKVNWMKRLLKSPSHSTTSWKFVKK</sequence>
<dbReference type="Pfam" id="PF05641">
    <property type="entry name" value="Agenet"/>
    <property type="match status" value="1"/>
</dbReference>
<dbReference type="InterPro" id="IPR014002">
    <property type="entry name" value="Agenet_dom_plant"/>
</dbReference>
<dbReference type="SMART" id="SM00743">
    <property type="entry name" value="Agenet"/>
    <property type="match status" value="1"/>
</dbReference>
<organism evidence="3 4">
    <name type="scientific">Tagetes erecta</name>
    <name type="common">African marigold</name>
    <dbReference type="NCBI Taxonomy" id="13708"/>
    <lineage>
        <taxon>Eukaryota</taxon>
        <taxon>Viridiplantae</taxon>
        <taxon>Streptophyta</taxon>
        <taxon>Embryophyta</taxon>
        <taxon>Tracheophyta</taxon>
        <taxon>Spermatophyta</taxon>
        <taxon>Magnoliopsida</taxon>
        <taxon>eudicotyledons</taxon>
        <taxon>Gunneridae</taxon>
        <taxon>Pentapetalae</taxon>
        <taxon>asterids</taxon>
        <taxon>campanulids</taxon>
        <taxon>Asterales</taxon>
        <taxon>Asteraceae</taxon>
        <taxon>Asteroideae</taxon>
        <taxon>Heliantheae alliance</taxon>
        <taxon>Tageteae</taxon>
        <taxon>Tagetes</taxon>
    </lineage>
</organism>
<dbReference type="Proteomes" id="UP001229421">
    <property type="component" value="Unassembled WGS sequence"/>
</dbReference>